<comment type="similarity">
    <text evidence="2">Belongs to the glycogen phosphorylase family.</text>
</comment>
<dbReference type="GO" id="GO:0008184">
    <property type="term" value="F:glycogen phosphorylase activity"/>
    <property type="evidence" value="ECO:0007669"/>
    <property type="project" value="InterPro"/>
</dbReference>
<dbReference type="SUPFAM" id="SSF53756">
    <property type="entry name" value="UDP-Glycosyltransferase/glycogen phosphorylase"/>
    <property type="match status" value="1"/>
</dbReference>
<organism evidence="6 7">
    <name type="scientific">Gluconobacter cerinus</name>
    <dbReference type="NCBI Taxonomy" id="38307"/>
    <lineage>
        <taxon>Bacteria</taxon>
        <taxon>Pseudomonadati</taxon>
        <taxon>Pseudomonadota</taxon>
        <taxon>Alphaproteobacteria</taxon>
        <taxon>Acetobacterales</taxon>
        <taxon>Acetobacteraceae</taxon>
        <taxon>Gluconobacter</taxon>
    </lineage>
</organism>
<dbReference type="Pfam" id="PF11897">
    <property type="entry name" value="DUF3417"/>
    <property type="match status" value="1"/>
</dbReference>
<dbReference type="Pfam" id="PF00343">
    <property type="entry name" value="Phosphorylase"/>
    <property type="match status" value="1"/>
</dbReference>
<evidence type="ECO:0000313" key="7">
    <source>
        <dbReference type="Proteomes" id="UP000077786"/>
    </source>
</evidence>
<dbReference type="GO" id="GO:0005975">
    <property type="term" value="P:carbohydrate metabolic process"/>
    <property type="evidence" value="ECO:0007669"/>
    <property type="project" value="InterPro"/>
</dbReference>
<gene>
    <name evidence="6" type="ORF">A0123_01688</name>
</gene>
<keyword evidence="4" id="KW-0663">Pyridoxal phosphate</keyword>
<dbReference type="InterPro" id="IPR011834">
    <property type="entry name" value="Agluc_phsphrylas"/>
</dbReference>
<evidence type="ECO:0000256" key="3">
    <source>
        <dbReference type="ARBA" id="ARBA00022533"/>
    </source>
</evidence>
<dbReference type="NCBIfam" id="TIGR02094">
    <property type="entry name" value="more_P_ylases"/>
    <property type="match status" value="1"/>
</dbReference>
<dbReference type="AlphaFoldDB" id="A0A1B6VKB4"/>
<dbReference type="GO" id="GO:0030170">
    <property type="term" value="F:pyridoxal phosphate binding"/>
    <property type="evidence" value="ECO:0007669"/>
    <property type="project" value="InterPro"/>
</dbReference>
<evidence type="ECO:0000259" key="5">
    <source>
        <dbReference type="Pfam" id="PF11897"/>
    </source>
</evidence>
<evidence type="ECO:0000313" key="6">
    <source>
        <dbReference type="EMBL" id="OAJ67646.1"/>
    </source>
</evidence>
<proteinExistence type="inferred from homology"/>
<dbReference type="InterPro" id="IPR052182">
    <property type="entry name" value="Glycogen/Maltodextrin_Phosph"/>
</dbReference>
<dbReference type="Gene3D" id="3.40.50.2000">
    <property type="entry name" value="Glycogen Phosphorylase B"/>
    <property type="match status" value="3"/>
</dbReference>
<comment type="caution">
    <text evidence="6">The sequence shown here is derived from an EMBL/GenBank/DDBJ whole genome shotgun (WGS) entry which is preliminary data.</text>
</comment>
<dbReference type="PANTHER" id="PTHR42655:SF1">
    <property type="entry name" value="GLYCOGEN PHOSPHORYLASE"/>
    <property type="match status" value="1"/>
</dbReference>
<comment type="catalytic activity">
    <reaction evidence="1">
        <text>[(1-&gt;4)-alpha-D-glucosyl](n) + phosphate = [(1-&gt;4)-alpha-D-glucosyl](n-1) + alpha-D-glucose 1-phosphate</text>
        <dbReference type="Rhea" id="RHEA:41732"/>
        <dbReference type="Rhea" id="RHEA-COMP:9584"/>
        <dbReference type="Rhea" id="RHEA-COMP:9586"/>
        <dbReference type="ChEBI" id="CHEBI:15444"/>
        <dbReference type="ChEBI" id="CHEBI:43474"/>
        <dbReference type="ChEBI" id="CHEBI:58601"/>
        <dbReference type="EC" id="2.4.1.1"/>
    </reaction>
</comment>
<protein>
    <submittedName>
        <fullName evidence="6">Alpha-glucan phosphorylase</fullName>
    </submittedName>
</protein>
<feature type="domain" description="DUF3417" evidence="5">
    <location>
        <begin position="21"/>
        <end position="122"/>
    </location>
</feature>
<sequence length="839" mass="93758">MGVSRSMVDASPRKPRAAEAALRMLALDLHWTWNHEADLLWQTINPDLWSRTCNPWITLTRTPKAQLWEALQSPDVRNLLKASMERRKYELERSTWFAEKYADAGLSEVAYFSMEYMLSEALPIYSGGLGNVAADQLKAASDLGVPVVAVGLLYAQGYFRQVITPAGEQRALYPFNDPDQLPIQPVLTPNGDWFRLSVQTATGEIWLRAWKAVVGRTTLYLLDTNDPSNPPAVRCITTQLYGGDAELRLRQEMVLGIGGWRLLHALGHRPDICHLNEGHAAFAALERARCLSEEEGIPFAQAQVIARAGTVFTTHTAVPAGFDRFPPKLIESHLTFYAEDRLGMPIQDFLALGRLDPANKDEFFNMAYLAVRCSGAVNGVSQLHGAVSRSLFTPLFPRWPQNEVPISHVTNGVHTPTWDSASADELWTQVGGRSRWEGDLEGLGDAVRHLDDDTLWRSRCNSRAEFVHALGQELSARQCIVGEDGLWCLPAPSLNPEALTIGFARRFATYKRPDLLLYDEERLVRLLRDGPVQIVLSGKAHPQDLEGQAMITRWVQFCQRQDIVGKVVFLADYDMALAQKMVQGVDLWLNTPRRPWEASGTSGMKVLVNGGLNLSELDGWWAEAYAPEVGWALGDGLEHAGDPAYDHSDAQELYRLLEEHVLPEFYERDAGGIPRAWVAKMRESMARLTPQFSANRTVRDYTEQFYLTGAQRYRRRLSDHGVSAGTVLDRQNALSAGWSSLRIGEVIISENGEHQKAHAFIHPGTLDPTLLRVELYADAQDGHPRTKSLTQGEHLPDGWIAYTLETELPAPAAECTLRIIPAAEILSVPLEAPFILWQR</sequence>
<dbReference type="EMBL" id="LUTU01000007">
    <property type="protein sequence ID" value="OAJ67646.1"/>
    <property type="molecule type" value="Genomic_DNA"/>
</dbReference>
<accession>A0A1B6VKB4</accession>
<dbReference type="InterPro" id="IPR000811">
    <property type="entry name" value="Glyco_trans_35"/>
</dbReference>
<keyword evidence="3" id="KW-0021">Allosteric enzyme</keyword>
<reference evidence="6 7" key="1">
    <citation type="submission" date="2016-03" db="EMBL/GenBank/DDBJ databases">
        <title>Draft genome sequence of Gluconobacter cerinus strain CECT 9110.</title>
        <authorList>
            <person name="Sainz F."/>
            <person name="Mas A."/>
            <person name="Torija M.J."/>
        </authorList>
    </citation>
    <scope>NUCLEOTIDE SEQUENCE [LARGE SCALE GENOMIC DNA]</scope>
    <source>
        <strain evidence="6 7">CECT 9110</strain>
    </source>
</reference>
<evidence type="ECO:0000256" key="4">
    <source>
        <dbReference type="PIRSR" id="PIRSR000460-1"/>
    </source>
</evidence>
<dbReference type="PATRIC" id="fig|38307.3.peg.1740"/>
<evidence type="ECO:0000256" key="1">
    <source>
        <dbReference type="ARBA" id="ARBA00001275"/>
    </source>
</evidence>
<dbReference type="InterPro" id="IPR024517">
    <property type="entry name" value="Glycogen_phosphorylase_DUF3417"/>
</dbReference>
<feature type="modified residue" description="N6-(pyridoxal phosphate)lysine" evidence="4">
    <location>
        <position position="605"/>
    </location>
</feature>
<dbReference type="PIRSF" id="PIRSF000460">
    <property type="entry name" value="Pprylas_GlgP"/>
    <property type="match status" value="1"/>
</dbReference>
<evidence type="ECO:0000256" key="2">
    <source>
        <dbReference type="ARBA" id="ARBA00006047"/>
    </source>
</evidence>
<dbReference type="PANTHER" id="PTHR42655">
    <property type="entry name" value="GLYCOGEN PHOSPHORYLASE"/>
    <property type="match status" value="1"/>
</dbReference>
<dbReference type="Proteomes" id="UP000077786">
    <property type="component" value="Unassembled WGS sequence"/>
</dbReference>
<name>A0A1B6VKB4_9PROT</name>